<sequence length="78" mass="9209">MHDVMDIVTNIDNIYNSDTAFSVLKDFERVLDELDIYVYENWEDGELASGPNIEKHWVVCEFMWPREKMPDPMGGKRL</sequence>
<feature type="non-terminal residue" evidence="1">
    <location>
        <position position="78"/>
    </location>
</feature>
<organism evidence="1">
    <name type="scientific">marine metagenome</name>
    <dbReference type="NCBI Taxonomy" id="408172"/>
    <lineage>
        <taxon>unclassified sequences</taxon>
        <taxon>metagenomes</taxon>
        <taxon>ecological metagenomes</taxon>
    </lineage>
</organism>
<dbReference type="EMBL" id="UINC01101321">
    <property type="protein sequence ID" value="SVC62033.1"/>
    <property type="molecule type" value="Genomic_DNA"/>
</dbReference>
<accession>A0A382NLE5</accession>
<protein>
    <submittedName>
        <fullName evidence="1">Uncharacterized protein</fullName>
    </submittedName>
</protein>
<gene>
    <name evidence="1" type="ORF">METZ01_LOCUS314887</name>
</gene>
<reference evidence="1" key="1">
    <citation type="submission" date="2018-05" db="EMBL/GenBank/DDBJ databases">
        <authorList>
            <person name="Lanie J.A."/>
            <person name="Ng W.-L."/>
            <person name="Kazmierczak K.M."/>
            <person name="Andrzejewski T.M."/>
            <person name="Davidsen T.M."/>
            <person name="Wayne K.J."/>
            <person name="Tettelin H."/>
            <person name="Glass J.I."/>
            <person name="Rusch D."/>
            <person name="Podicherti R."/>
            <person name="Tsui H.-C.T."/>
            <person name="Winkler M.E."/>
        </authorList>
    </citation>
    <scope>NUCLEOTIDE SEQUENCE</scope>
</reference>
<dbReference type="AlphaFoldDB" id="A0A382NLE5"/>
<proteinExistence type="predicted"/>
<name>A0A382NLE5_9ZZZZ</name>
<evidence type="ECO:0000313" key="1">
    <source>
        <dbReference type="EMBL" id="SVC62033.1"/>
    </source>
</evidence>